<keyword evidence="2" id="KW-1185">Reference proteome</keyword>
<dbReference type="OrthoDB" id="3234149at2"/>
<accession>A0A2M9HJG9</accession>
<dbReference type="AlphaFoldDB" id="A0A2M9HJG9"/>
<comment type="caution">
    <text evidence="1">The sequence shown here is derived from an EMBL/GenBank/DDBJ whole genome shotgun (WGS) entry which is preliminary data.</text>
</comment>
<name>A0A2M9HJG9_9BIFI</name>
<gene>
    <name evidence="1" type="ORF">CSQ86_07625</name>
</gene>
<dbReference type="Proteomes" id="UP000229239">
    <property type="component" value="Unassembled WGS sequence"/>
</dbReference>
<evidence type="ECO:0000313" key="2">
    <source>
        <dbReference type="Proteomes" id="UP000229239"/>
    </source>
</evidence>
<reference evidence="2" key="1">
    <citation type="submission" date="2017-10" db="EMBL/GenBank/DDBJ databases">
        <title>Draft genome sequences of strains TRE 1, TRE 9, TRE H and TRI 7, isolated from tamarins, belonging to four potential novel Bifidobacterium species.</title>
        <authorList>
            <person name="Mattarelli P."/>
            <person name="Modesto M."/>
            <person name="Puglisi E."/>
            <person name="Morelli L."/>
            <person name="Bonetti A."/>
            <person name="Spezio C."/>
            <person name="Sandri C."/>
        </authorList>
    </citation>
    <scope>NUCLEOTIDE SEQUENCE [LARGE SCALE GENOMIC DNA]</scope>
    <source>
        <strain evidence="2">TREH</strain>
    </source>
</reference>
<dbReference type="EMBL" id="PEBJ01000003">
    <property type="protein sequence ID" value="PJM76955.1"/>
    <property type="molecule type" value="Genomic_DNA"/>
</dbReference>
<protein>
    <recommendedName>
        <fullName evidence="3">PhnA protein</fullName>
    </recommendedName>
</protein>
<organism evidence="1 2">
    <name type="scientific">Bifidobacterium felsineum</name>
    <dbReference type="NCBI Taxonomy" id="2045440"/>
    <lineage>
        <taxon>Bacteria</taxon>
        <taxon>Bacillati</taxon>
        <taxon>Actinomycetota</taxon>
        <taxon>Actinomycetes</taxon>
        <taxon>Bifidobacteriales</taxon>
        <taxon>Bifidobacteriaceae</taxon>
        <taxon>Bifidobacterium</taxon>
    </lineage>
</organism>
<proteinExistence type="predicted"/>
<sequence length="257" mass="29609">MAGIETSTRQFQKDLRSLEINWSAIDMVANRQVSIDVQMSDRHSSFDTTSIPLNMDAFQLLQDIDRFTREIARLMGLHSSYNNLSTPRLLKNVRDNLSLLDMMPVSTVQKLANNACKLVERLVYLLNPPESTRMIGWCPDCNYELRADERELAGGWLECSRCRTTHRVKDIHELDMLRLRLSGVKGTPAQLHRLFKPWGIDIKAGTIRTWGHRGIIKPIEHNGNAPVYLIWDIWQAHTRFAGYNRARRHSKSRATSV</sequence>
<evidence type="ECO:0008006" key="3">
    <source>
        <dbReference type="Google" id="ProtNLM"/>
    </source>
</evidence>
<dbReference type="RefSeq" id="WP_100494509.1">
    <property type="nucleotide sequence ID" value="NZ_PEBJ01000003.1"/>
</dbReference>
<evidence type="ECO:0000313" key="1">
    <source>
        <dbReference type="EMBL" id="PJM76955.1"/>
    </source>
</evidence>